<comment type="caution">
    <text evidence="2">The sequence shown here is derived from an EMBL/GenBank/DDBJ whole genome shotgun (WGS) entry which is preliminary data.</text>
</comment>
<gene>
    <name evidence="2" type="ORF">NLJ89_g1503</name>
</gene>
<dbReference type="Gene3D" id="3.60.130.30">
    <property type="match status" value="1"/>
</dbReference>
<name>A0A9W8TD88_9AGAR</name>
<dbReference type="AlphaFoldDB" id="A0A9W8TD88"/>
<keyword evidence="3" id="KW-1185">Reference proteome</keyword>
<protein>
    <submittedName>
        <fullName evidence="2">Uncharacterized protein</fullName>
    </submittedName>
</protein>
<feature type="compositionally biased region" description="Basic and acidic residues" evidence="1">
    <location>
        <begin position="164"/>
        <end position="175"/>
    </location>
</feature>
<evidence type="ECO:0000313" key="2">
    <source>
        <dbReference type="EMBL" id="KAJ3515849.1"/>
    </source>
</evidence>
<sequence>MYEVNVQVVQGSVKQRVLTSEKTTRPYQQSTSIVKEKIPWHFGLRAVSSLRQLHLLPNHSERFCFLMTKVYIKGAFDVLHYPEDFGALLNQAVATQCDAFEAGAEGEDVDKGSLEEPIGPQPLHPKSLHSRDSKRKAAAMEDANEPLADEGEASHSHRRRRQRRNEEKIKNGHVPRPEIRVSRVQALDDGFEDGRAACHLLELMEEGCKYIPWNGYTPTRFEDVGGNVFGIMASQPDDPSYREACNRVYDLFLNMGQMPELQDEVHGNRRGRFPVINVGVTHSQGTTSPVNLHYSRDGVPGKLAGYAEELLQSKDLARLATFASSSLKLWEPKLYDAYDLTLKKLWDHSPHLRKNFPKSVYPCMAVNCGPNVFTRCHRDSLNLPFGLCAIQALGNFDHTRGGHLVLPDLKLIIEFPSGSLILIPSATLVHANIPVQAGDARASFTQFCAGGLFRYVDNGFRTEASIKKKSKAEYRRICEEKKLRWKNGLSLLTNRSEIVVIDD</sequence>
<dbReference type="Proteomes" id="UP001148786">
    <property type="component" value="Unassembled WGS sequence"/>
</dbReference>
<feature type="compositionally biased region" description="Basic residues" evidence="1">
    <location>
        <begin position="126"/>
        <end position="137"/>
    </location>
</feature>
<dbReference type="OrthoDB" id="3020801at2759"/>
<feature type="region of interest" description="Disordered" evidence="1">
    <location>
        <begin position="106"/>
        <end position="175"/>
    </location>
</feature>
<evidence type="ECO:0000256" key="1">
    <source>
        <dbReference type="SAM" id="MobiDB-lite"/>
    </source>
</evidence>
<feature type="compositionally biased region" description="Acidic residues" evidence="1">
    <location>
        <begin position="142"/>
        <end position="151"/>
    </location>
</feature>
<proteinExistence type="predicted"/>
<accession>A0A9W8TD88</accession>
<dbReference type="EMBL" id="JANKHO010000078">
    <property type="protein sequence ID" value="KAJ3515849.1"/>
    <property type="molecule type" value="Genomic_DNA"/>
</dbReference>
<reference evidence="2" key="1">
    <citation type="submission" date="2022-07" db="EMBL/GenBank/DDBJ databases">
        <title>Genome Sequence of Agrocybe chaxingu.</title>
        <authorList>
            <person name="Buettner E."/>
        </authorList>
    </citation>
    <scope>NUCLEOTIDE SEQUENCE</scope>
    <source>
        <strain evidence="2">MP-N11</strain>
    </source>
</reference>
<evidence type="ECO:0000313" key="3">
    <source>
        <dbReference type="Proteomes" id="UP001148786"/>
    </source>
</evidence>
<organism evidence="2 3">
    <name type="scientific">Agrocybe chaxingu</name>
    <dbReference type="NCBI Taxonomy" id="84603"/>
    <lineage>
        <taxon>Eukaryota</taxon>
        <taxon>Fungi</taxon>
        <taxon>Dikarya</taxon>
        <taxon>Basidiomycota</taxon>
        <taxon>Agaricomycotina</taxon>
        <taxon>Agaricomycetes</taxon>
        <taxon>Agaricomycetidae</taxon>
        <taxon>Agaricales</taxon>
        <taxon>Agaricineae</taxon>
        <taxon>Strophariaceae</taxon>
        <taxon>Agrocybe</taxon>
    </lineage>
</organism>